<evidence type="ECO:0000259" key="8">
    <source>
        <dbReference type="PROSITE" id="PS50103"/>
    </source>
</evidence>
<dbReference type="PANTHER" id="PTHR15725:SF14">
    <property type="entry name" value="ZINC FINGER CCCH DOMAIN-CONTAINING PROTEIN 11A"/>
    <property type="match status" value="1"/>
</dbReference>
<sequence length="422" mass="47721">MAGAGSESEIVRRNTDCVYFLASPLTCKKGSECEYRHSDIARLNPRDCWYWFSGNCLNPTCAFRHPHAYYLIWGSFVFLPSYIDDSWAMKDHPRHHPARPRCSNNQLQPLQGLLSLLLFLQCILQERRPVPFLHTVDEISPAQKAPRAVSKETDDGPATADLPLKPTEEETMDNALQEISPLWSLWVNYVDQREGSFSDHSSDGLGEDHAEAEERWESSPGFDVLVDGRSEQLAYEDDAGLHGQIIHYDYEDSAAYDAINYRPYEGYDDFDDGYAADCAEGDEEQMLYRRKRSHGVEPQGAADLRDHLRKLRRVDFHHPMPLGPREGGSFYSAVSDSSEFPEKRGMALLCSDGLPSEPQLEERWRKAGGPRRGELTSADFEGPKPLSEILKDKRGHGRGSSVDEEEDDEVDEHEKKVAGILA</sequence>
<evidence type="ECO:0000256" key="1">
    <source>
        <dbReference type="ARBA" id="ARBA00022723"/>
    </source>
</evidence>
<dbReference type="Proteomes" id="UP001189122">
    <property type="component" value="Unassembled WGS sequence"/>
</dbReference>
<keyword evidence="5" id="KW-0238">DNA-binding</keyword>
<proteinExistence type="predicted"/>
<dbReference type="GO" id="GO:0003729">
    <property type="term" value="F:mRNA binding"/>
    <property type="evidence" value="ECO:0007669"/>
    <property type="project" value="TreeGrafter"/>
</dbReference>
<dbReference type="EMBL" id="CACRZD030000015">
    <property type="protein sequence ID" value="CAA6671749.1"/>
    <property type="molecule type" value="Genomic_DNA"/>
</dbReference>
<reference evidence="9 10" key="1">
    <citation type="submission" date="2019-12" db="EMBL/GenBank/DDBJ databases">
        <authorList>
            <person name="Scholz U."/>
            <person name="Mascher M."/>
            <person name="Fiebig A."/>
        </authorList>
    </citation>
    <scope>NUCLEOTIDE SEQUENCE</scope>
</reference>
<feature type="compositionally biased region" description="Acidic residues" evidence="7">
    <location>
        <begin position="402"/>
        <end position="411"/>
    </location>
</feature>
<evidence type="ECO:0000256" key="4">
    <source>
        <dbReference type="ARBA" id="ARBA00022833"/>
    </source>
</evidence>
<keyword evidence="2" id="KW-0677">Repeat</keyword>
<dbReference type="FunFam" id="4.10.1000.10:FF:000021">
    <property type="entry name" value="Zinc finger CCCH domain-containing protein 17"/>
    <property type="match status" value="1"/>
</dbReference>
<dbReference type="EMBL" id="LR743602">
    <property type="protein sequence ID" value="CAA2632549.1"/>
    <property type="molecule type" value="Genomic_DNA"/>
</dbReference>
<feature type="compositionally biased region" description="Basic and acidic residues" evidence="7">
    <location>
        <begin position="412"/>
        <end position="422"/>
    </location>
</feature>
<evidence type="ECO:0000313" key="9">
    <source>
        <dbReference type="EMBL" id="CAA2632549.1"/>
    </source>
</evidence>
<protein>
    <recommendedName>
        <fullName evidence="8">C3H1-type domain-containing protein</fullName>
    </recommendedName>
</protein>
<feature type="region of interest" description="Disordered" evidence="7">
    <location>
        <begin position="143"/>
        <end position="164"/>
    </location>
</feature>
<dbReference type="InterPro" id="IPR000571">
    <property type="entry name" value="Znf_CCCH"/>
</dbReference>
<dbReference type="PROSITE" id="PS50103">
    <property type="entry name" value="ZF_C3H1"/>
    <property type="match status" value="2"/>
</dbReference>
<name>A0A7I8JNM8_SPIIN</name>
<feature type="domain" description="C3H1-type" evidence="8">
    <location>
        <begin position="12"/>
        <end position="40"/>
    </location>
</feature>
<feature type="zinc finger region" description="C3H1-type" evidence="6">
    <location>
        <begin position="12"/>
        <end position="40"/>
    </location>
</feature>
<keyword evidence="10" id="KW-1185">Reference proteome</keyword>
<evidence type="ECO:0000313" key="10">
    <source>
        <dbReference type="Proteomes" id="UP001189122"/>
    </source>
</evidence>
<feature type="region of interest" description="Disordered" evidence="7">
    <location>
        <begin position="197"/>
        <end position="216"/>
    </location>
</feature>
<dbReference type="Gene3D" id="4.10.1000.10">
    <property type="entry name" value="Zinc finger, CCCH-type"/>
    <property type="match status" value="1"/>
</dbReference>
<organism evidence="9">
    <name type="scientific">Spirodela intermedia</name>
    <name type="common">Intermediate duckweed</name>
    <dbReference type="NCBI Taxonomy" id="51605"/>
    <lineage>
        <taxon>Eukaryota</taxon>
        <taxon>Viridiplantae</taxon>
        <taxon>Streptophyta</taxon>
        <taxon>Embryophyta</taxon>
        <taxon>Tracheophyta</taxon>
        <taxon>Spermatophyta</taxon>
        <taxon>Magnoliopsida</taxon>
        <taxon>Liliopsida</taxon>
        <taxon>Araceae</taxon>
        <taxon>Lemnoideae</taxon>
        <taxon>Spirodela</taxon>
    </lineage>
</organism>
<keyword evidence="1 6" id="KW-0479">Metal-binding</keyword>
<evidence type="ECO:0000256" key="2">
    <source>
        <dbReference type="ARBA" id="ARBA00022737"/>
    </source>
</evidence>
<dbReference type="Pfam" id="PF15663">
    <property type="entry name" value="zf-CCCH_3"/>
    <property type="match status" value="1"/>
</dbReference>
<gene>
    <name evidence="9" type="ORF">SI7747_15018157</name>
</gene>
<feature type="domain" description="C3H1-type" evidence="8">
    <location>
        <begin position="42"/>
        <end position="68"/>
    </location>
</feature>
<dbReference type="AlphaFoldDB" id="A0A7I8JNM8"/>
<accession>A0A7I8JNM8</accession>
<dbReference type="GO" id="GO:0003677">
    <property type="term" value="F:DNA binding"/>
    <property type="evidence" value="ECO:0007669"/>
    <property type="project" value="UniProtKB-KW"/>
</dbReference>
<dbReference type="InterPro" id="IPR041686">
    <property type="entry name" value="Znf-CCCH_3"/>
</dbReference>
<evidence type="ECO:0000256" key="3">
    <source>
        <dbReference type="ARBA" id="ARBA00022771"/>
    </source>
</evidence>
<evidence type="ECO:0000256" key="6">
    <source>
        <dbReference type="PROSITE-ProRule" id="PRU00723"/>
    </source>
</evidence>
<feature type="zinc finger region" description="C3H1-type" evidence="6">
    <location>
        <begin position="42"/>
        <end position="68"/>
    </location>
</feature>
<evidence type="ECO:0000256" key="7">
    <source>
        <dbReference type="SAM" id="MobiDB-lite"/>
    </source>
</evidence>
<keyword evidence="3 6" id="KW-0863">Zinc-finger</keyword>
<dbReference type="SMART" id="SM00356">
    <property type="entry name" value="ZnF_C3H1"/>
    <property type="match status" value="2"/>
</dbReference>
<keyword evidence="4 6" id="KW-0862">Zinc</keyword>
<dbReference type="PANTHER" id="PTHR15725">
    <property type="entry name" value="ZN-FINGER, C-X8-C-X5-C-X3-H TYPE-CONTAINING"/>
    <property type="match status" value="1"/>
</dbReference>
<feature type="region of interest" description="Disordered" evidence="7">
    <location>
        <begin position="352"/>
        <end position="422"/>
    </location>
</feature>
<evidence type="ECO:0000256" key="5">
    <source>
        <dbReference type="ARBA" id="ARBA00023125"/>
    </source>
</evidence>
<dbReference type="GO" id="GO:0008270">
    <property type="term" value="F:zinc ion binding"/>
    <property type="evidence" value="ECO:0007669"/>
    <property type="project" value="UniProtKB-KW"/>
</dbReference>